<dbReference type="Gene3D" id="3.40.50.720">
    <property type="entry name" value="NAD(P)-binding Rossmann-like Domain"/>
    <property type="match status" value="1"/>
</dbReference>
<organism evidence="3 4">
    <name type="scientific">Subtercola boreus</name>
    <dbReference type="NCBI Taxonomy" id="120213"/>
    <lineage>
        <taxon>Bacteria</taxon>
        <taxon>Bacillati</taxon>
        <taxon>Actinomycetota</taxon>
        <taxon>Actinomycetes</taxon>
        <taxon>Micrococcales</taxon>
        <taxon>Microbacteriaceae</taxon>
        <taxon>Subtercola</taxon>
    </lineage>
</organism>
<dbReference type="SUPFAM" id="SSF51735">
    <property type="entry name" value="NAD(P)-binding Rossmann-fold domains"/>
    <property type="match status" value="1"/>
</dbReference>
<dbReference type="Pfam" id="PF03807">
    <property type="entry name" value="F420_oxidored"/>
    <property type="match status" value="1"/>
</dbReference>
<dbReference type="AlphaFoldDB" id="A0A3E0VWN7"/>
<keyword evidence="1" id="KW-0560">Oxidoreductase</keyword>
<dbReference type="InterPro" id="IPR051267">
    <property type="entry name" value="STEAP_metalloreductase"/>
</dbReference>
<protein>
    <submittedName>
        <fullName evidence="3">NADP oxidoreductase</fullName>
    </submittedName>
</protein>
<gene>
    <name evidence="3" type="ORF">B7R22_10340</name>
</gene>
<feature type="domain" description="Pyrroline-5-carboxylate reductase catalytic N-terminal" evidence="2">
    <location>
        <begin position="28"/>
        <end position="117"/>
    </location>
</feature>
<dbReference type="RefSeq" id="WP_253259028.1">
    <property type="nucleotide sequence ID" value="NZ_NBXB01000029.1"/>
</dbReference>
<evidence type="ECO:0000313" key="4">
    <source>
        <dbReference type="Proteomes" id="UP000256541"/>
    </source>
</evidence>
<name>A0A3E0VWN7_9MICO</name>
<proteinExistence type="predicted"/>
<evidence type="ECO:0000259" key="2">
    <source>
        <dbReference type="Pfam" id="PF03807"/>
    </source>
</evidence>
<reference evidence="3 4" key="1">
    <citation type="submission" date="2017-04" db="EMBL/GenBank/DDBJ databases">
        <title>Comparative genome analysis of Subtercola boreus.</title>
        <authorList>
            <person name="Cho Y.-J."/>
            <person name="Cho A."/>
            <person name="Kim O.-S."/>
            <person name="Lee J.-I."/>
        </authorList>
    </citation>
    <scope>NUCLEOTIDE SEQUENCE [LARGE SCALE GENOMIC DNA]</scope>
    <source>
        <strain evidence="3 4">P27479</strain>
    </source>
</reference>
<dbReference type="InterPro" id="IPR036291">
    <property type="entry name" value="NAD(P)-bd_dom_sf"/>
</dbReference>
<evidence type="ECO:0000256" key="1">
    <source>
        <dbReference type="ARBA" id="ARBA00023002"/>
    </source>
</evidence>
<evidence type="ECO:0000313" key="3">
    <source>
        <dbReference type="EMBL" id="RFA14015.1"/>
    </source>
</evidence>
<sequence length="257" mass="26999">MRSSCSARSWHRACGRSSPRRASMSDVTVGILGAGKVGTVLGRLLLAAGYRVLIAGSGPVSRIELTIEVLVPGAVTATADVVARESDIVVLALPLGKYRSIPRSQLEGKLVIDAMNYWWEIDGIRDDLDDPRVSTSEIIQDFLPTSRVVKAFNHVGYHDLDAGPRPAGSVDRTAIGIAGDDDAGLARVAQLVDAVGFDPVPIGSLRDSISLQPGSSLFGANFTADAVRTAIDDFPATPRGQLVAATRAHESGGVADD</sequence>
<dbReference type="Proteomes" id="UP000256541">
    <property type="component" value="Unassembled WGS sequence"/>
</dbReference>
<accession>A0A3E0VWN7</accession>
<comment type="caution">
    <text evidence="3">The sequence shown here is derived from an EMBL/GenBank/DDBJ whole genome shotgun (WGS) entry which is preliminary data.</text>
</comment>
<dbReference type="InterPro" id="IPR028939">
    <property type="entry name" value="P5C_Rdtase_cat_N"/>
</dbReference>
<dbReference type="GO" id="GO:0016491">
    <property type="term" value="F:oxidoreductase activity"/>
    <property type="evidence" value="ECO:0007669"/>
    <property type="project" value="UniProtKB-KW"/>
</dbReference>
<dbReference type="EMBL" id="NBXB01000029">
    <property type="protein sequence ID" value="RFA14015.1"/>
    <property type="molecule type" value="Genomic_DNA"/>
</dbReference>
<dbReference type="PANTHER" id="PTHR14239">
    <property type="entry name" value="DUDULIN-RELATED"/>
    <property type="match status" value="1"/>
</dbReference>